<dbReference type="SMART" id="SM00866">
    <property type="entry name" value="UTRA"/>
    <property type="match status" value="1"/>
</dbReference>
<keyword evidence="6" id="KW-1185">Reference proteome</keyword>
<dbReference type="InterPro" id="IPR050679">
    <property type="entry name" value="Bact_HTH_transcr_reg"/>
</dbReference>
<dbReference type="InterPro" id="IPR011663">
    <property type="entry name" value="UTRA"/>
</dbReference>
<evidence type="ECO:0000313" key="6">
    <source>
        <dbReference type="Proteomes" id="UP001611162"/>
    </source>
</evidence>
<dbReference type="InterPro" id="IPR028978">
    <property type="entry name" value="Chorismate_lyase_/UTRA_dom_sf"/>
</dbReference>
<sequence length="255" mass="28314">MAKHKDTRSIDRRIAADVRARIMSGDLASGEKLPITTELMEHYGVSNQTIQRALNLLKAEGYLEGKSGRGVYVRDEPQRAFDTAATQHPAAMGEQYAWLTEAARQGKTGLNQILAVEEVVPPAQVRRAFGLTGDGTAILRKRLMLLDGEPAELCWSYYPLEIAAGSPLTERKKIRGGSPRLLADMGFPPREAIDQVSWRQPTEEEFLTLELPTEVPVGRTFRVVYSDEQRPVEASILIKAGHKYALLYRISVPTG</sequence>
<dbReference type="InterPro" id="IPR000524">
    <property type="entry name" value="Tscrpt_reg_HTH_GntR"/>
</dbReference>
<dbReference type="PROSITE" id="PS50949">
    <property type="entry name" value="HTH_GNTR"/>
    <property type="match status" value="1"/>
</dbReference>
<dbReference type="Gene3D" id="1.10.10.10">
    <property type="entry name" value="Winged helix-like DNA-binding domain superfamily/Winged helix DNA-binding domain"/>
    <property type="match status" value="1"/>
</dbReference>
<dbReference type="SUPFAM" id="SSF46785">
    <property type="entry name" value="Winged helix' DNA-binding domain"/>
    <property type="match status" value="1"/>
</dbReference>
<feature type="domain" description="HTH gntR-type" evidence="4">
    <location>
        <begin position="8"/>
        <end position="76"/>
    </location>
</feature>
<evidence type="ECO:0000256" key="3">
    <source>
        <dbReference type="ARBA" id="ARBA00023163"/>
    </source>
</evidence>
<dbReference type="Proteomes" id="UP001611162">
    <property type="component" value="Unassembled WGS sequence"/>
</dbReference>
<dbReference type="SMART" id="SM00345">
    <property type="entry name" value="HTH_GNTR"/>
    <property type="match status" value="1"/>
</dbReference>
<dbReference type="RefSeq" id="WP_397614461.1">
    <property type="nucleotide sequence ID" value="NZ_JBIRRB010000012.1"/>
</dbReference>
<evidence type="ECO:0000256" key="1">
    <source>
        <dbReference type="ARBA" id="ARBA00023015"/>
    </source>
</evidence>
<keyword evidence="2" id="KW-0238">DNA-binding</keyword>
<organism evidence="5 6">
    <name type="scientific">Streptomyces abikoensis</name>
    <dbReference type="NCBI Taxonomy" id="97398"/>
    <lineage>
        <taxon>Bacteria</taxon>
        <taxon>Bacillati</taxon>
        <taxon>Actinomycetota</taxon>
        <taxon>Actinomycetes</taxon>
        <taxon>Kitasatosporales</taxon>
        <taxon>Streptomycetaceae</taxon>
        <taxon>Streptomyces</taxon>
    </lineage>
</organism>
<dbReference type="PANTHER" id="PTHR44846:SF17">
    <property type="entry name" value="GNTR-FAMILY TRANSCRIPTIONAL REGULATOR"/>
    <property type="match status" value="1"/>
</dbReference>
<evidence type="ECO:0000313" key="5">
    <source>
        <dbReference type="EMBL" id="MFI0914536.1"/>
    </source>
</evidence>
<gene>
    <name evidence="5" type="ORF">ACH4TF_29400</name>
</gene>
<dbReference type="EMBL" id="JBIRRB010000012">
    <property type="protein sequence ID" value="MFI0914536.1"/>
    <property type="molecule type" value="Genomic_DNA"/>
</dbReference>
<reference evidence="5 6" key="1">
    <citation type="submission" date="2024-10" db="EMBL/GenBank/DDBJ databases">
        <title>The Natural Products Discovery Center: Release of the First 8490 Sequenced Strains for Exploring Actinobacteria Biosynthetic Diversity.</title>
        <authorList>
            <person name="Kalkreuter E."/>
            <person name="Kautsar S.A."/>
            <person name="Yang D."/>
            <person name="Bader C.D."/>
            <person name="Teijaro C.N."/>
            <person name="Fluegel L."/>
            <person name="Davis C.M."/>
            <person name="Simpson J.R."/>
            <person name="Lauterbach L."/>
            <person name="Steele A.D."/>
            <person name="Gui C."/>
            <person name="Meng S."/>
            <person name="Li G."/>
            <person name="Viehrig K."/>
            <person name="Ye F."/>
            <person name="Su P."/>
            <person name="Kiefer A.F."/>
            <person name="Nichols A."/>
            <person name="Cepeda A.J."/>
            <person name="Yan W."/>
            <person name="Fan B."/>
            <person name="Jiang Y."/>
            <person name="Adhikari A."/>
            <person name="Zheng C.-J."/>
            <person name="Schuster L."/>
            <person name="Cowan T.M."/>
            <person name="Smanski M.J."/>
            <person name="Chevrette M.G."/>
            <person name="De Carvalho L.P.S."/>
            <person name="Shen B."/>
        </authorList>
    </citation>
    <scope>NUCLEOTIDE SEQUENCE [LARGE SCALE GENOMIC DNA]</scope>
    <source>
        <strain evidence="5 6">NPDC020979</strain>
    </source>
</reference>
<evidence type="ECO:0000256" key="2">
    <source>
        <dbReference type="ARBA" id="ARBA00023125"/>
    </source>
</evidence>
<dbReference type="SUPFAM" id="SSF64288">
    <property type="entry name" value="Chorismate lyase-like"/>
    <property type="match status" value="1"/>
</dbReference>
<keyword evidence="3" id="KW-0804">Transcription</keyword>
<keyword evidence="1" id="KW-0805">Transcription regulation</keyword>
<protein>
    <submittedName>
        <fullName evidence="5">GntR family transcriptional regulator</fullName>
    </submittedName>
</protein>
<accession>A0ABW7TEF9</accession>
<dbReference type="PANTHER" id="PTHR44846">
    <property type="entry name" value="MANNOSYL-D-GLYCERATE TRANSPORT/METABOLISM SYSTEM REPRESSOR MNGR-RELATED"/>
    <property type="match status" value="1"/>
</dbReference>
<dbReference type="InterPro" id="IPR036390">
    <property type="entry name" value="WH_DNA-bd_sf"/>
</dbReference>
<dbReference type="InterPro" id="IPR036388">
    <property type="entry name" value="WH-like_DNA-bd_sf"/>
</dbReference>
<dbReference type="CDD" id="cd07377">
    <property type="entry name" value="WHTH_GntR"/>
    <property type="match status" value="1"/>
</dbReference>
<name>A0ABW7TEF9_9ACTN</name>
<dbReference type="Pfam" id="PF07702">
    <property type="entry name" value="UTRA"/>
    <property type="match status" value="1"/>
</dbReference>
<evidence type="ECO:0000259" key="4">
    <source>
        <dbReference type="PROSITE" id="PS50949"/>
    </source>
</evidence>
<dbReference type="Gene3D" id="3.40.1410.10">
    <property type="entry name" value="Chorismate lyase-like"/>
    <property type="match status" value="1"/>
</dbReference>
<dbReference type="Pfam" id="PF00392">
    <property type="entry name" value="GntR"/>
    <property type="match status" value="1"/>
</dbReference>
<proteinExistence type="predicted"/>
<dbReference type="PRINTS" id="PR00035">
    <property type="entry name" value="HTHGNTR"/>
</dbReference>
<comment type="caution">
    <text evidence="5">The sequence shown here is derived from an EMBL/GenBank/DDBJ whole genome shotgun (WGS) entry which is preliminary data.</text>
</comment>